<keyword evidence="3" id="KW-1185">Reference proteome</keyword>
<evidence type="ECO:0000256" key="1">
    <source>
        <dbReference type="SAM" id="MobiDB-lite"/>
    </source>
</evidence>
<dbReference type="AlphaFoldDB" id="A0AA39HGL4"/>
<name>A0AA39HGL4_9BILA</name>
<dbReference type="EMBL" id="JAUCMV010000004">
    <property type="protein sequence ID" value="KAK0404984.1"/>
    <property type="molecule type" value="Genomic_DNA"/>
</dbReference>
<sequence length="126" mass="13907">MLMTVLVVAVVALTLFYLGYRNTQRTDSQWPAEHNLSQNSSAFGGDSIGNGSAQWVSTHKPLYSSTPSENSLYRRFRTSYENQSPLDRSVNLLSLSGRGLAGSPGDHFLWSSTETPSPKMRSLAQH</sequence>
<organism evidence="2 3">
    <name type="scientific">Steinernema hermaphroditum</name>
    <dbReference type="NCBI Taxonomy" id="289476"/>
    <lineage>
        <taxon>Eukaryota</taxon>
        <taxon>Metazoa</taxon>
        <taxon>Ecdysozoa</taxon>
        <taxon>Nematoda</taxon>
        <taxon>Chromadorea</taxon>
        <taxon>Rhabditida</taxon>
        <taxon>Tylenchina</taxon>
        <taxon>Panagrolaimomorpha</taxon>
        <taxon>Strongyloidoidea</taxon>
        <taxon>Steinernematidae</taxon>
        <taxon>Steinernema</taxon>
    </lineage>
</organism>
<reference evidence="2" key="1">
    <citation type="submission" date="2023-06" db="EMBL/GenBank/DDBJ databases">
        <title>Genomic analysis of the entomopathogenic nematode Steinernema hermaphroditum.</title>
        <authorList>
            <person name="Schwarz E.M."/>
            <person name="Heppert J.K."/>
            <person name="Baniya A."/>
            <person name="Schwartz H.T."/>
            <person name="Tan C.-H."/>
            <person name="Antoshechkin I."/>
            <person name="Sternberg P.W."/>
            <person name="Goodrich-Blair H."/>
            <person name="Dillman A.R."/>
        </authorList>
    </citation>
    <scope>NUCLEOTIDE SEQUENCE</scope>
    <source>
        <strain evidence="2">PS9179</strain>
        <tissue evidence="2">Whole animal</tissue>
    </source>
</reference>
<accession>A0AA39HGL4</accession>
<evidence type="ECO:0000313" key="3">
    <source>
        <dbReference type="Proteomes" id="UP001175271"/>
    </source>
</evidence>
<comment type="caution">
    <text evidence="2">The sequence shown here is derived from an EMBL/GenBank/DDBJ whole genome shotgun (WGS) entry which is preliminary data.</text>
</comment>
<dbReference type="Proteomes" id="UP001175271">
    <property type="component" value="Unassembled WGS sequence"/>
</dbReference>
<proteinExistence type="predicted"/>
<protein>
    <submittedName>
        <fullName evidence="2">Uncharacterized protein</fullName>
    </submittedName>
</protein>
<gene>
    <name evidence="2" type="ORF">QR680_017739</name>
</gene>
<feature type="region of interest" description="Disordered" evidence="1">
    <location>
        <begin position="106"/>
        <end position="126"/>
    </location>
</feature>
<evidence type="ECO:0000313" key="2">
    <source>
        <dbReference type="EMBL" id="KAK0404984.1"/>
    </source>
</evidence>